<name>A0AAE0WEW5_9PEZI</name>
<dbReference type="Pfam" id="PF00106">
    <property type="entry name" value="adh_short"/>
    <property type="match status" value="1"/>
</dbReference>
<protein>
    <recommendedName>
        <fullName evidence="5">NAD(P)-binding protein</fullName>
    </recommendedName>
</protein>
<dbReference type="InterPro" id="IPR036291">
    <property type="entry name" value="NAD(P)-bd_dom_sf"/>
</dbReference>
<dbReference type="AlphaFoldDB" id="A0AAE0WEW5"/>
<dbReference type="PANTHER" id="PTHR42901:SF1">
    <property type="entry name" value="ALCOHOL DEHYDROGENASE"/>
    <property type="match status" value="1"/>
</dbReference>
<keyword evidence="4" id="KW-1185">Reference proteome</keyword>
<dbReference type="CDD" id="cd05233">
    <property type="entry name" value="SDR_c"/>
    <property type="match status" value="1"/>
</dbReference>
<dbReference type="PRINTS" id="PR00081">
    <property type="entry name" value="GDHRDH"/>
</dbReference>
<dbReference type="EMBL" id="JAUTXT010000096">
    <property type="protein sequence ID" value="KAK3669231.1"/>
    <property type="molecule type" value="Genomic_DNA"/>
</dbReference>
<dbReference type="Gene3D" id="3.40.50.720">
    <property type="entry name" value="NAD(P)-binding Rossmann-like Domain"/>
    <property type="match status" value="1"/>
</dbReference>
<dbReference type="Proteomes" id="UP001274830">
    <property type="component" value="Unassembled WGS sequence"/>
</dbReference>
<evidence type="ECO:0000256" key="2">
    <source>
        <dbReference type="ARBA" id="ARBA00023002"/>
    </source>
</evidence>
<gene>
    <name evidence="3" type="ORF">LTR78_010885</name>
</gene>
<sequence length="260" mass="28563">MSVSGKKVLVTGGSSGIGRETVKTFAAAGAASIAVIARRQDLLNETKKIVNNEFKDVGITLHSVDITNVEQVRTAAQKIGPWDIRVLNAGYMSTPARIEDDDLEEWWRGFEISINGQFMIAQAFMPSRNEGAKVIGTSTSAISMDASLQTSYSSYVTSKFGLVKFYEVLAAKYPDTHVVTFHPGIVETDMFVKSEMTGMPMDKATLPSHFAVWLVSLEAAFPRGKFVSTNWDVNELKVRAKEIQDSSILTSNILGWPFKP</sequence>
<dbReference type="GO" id="GO:0016491">
    <property type="term" value="F:oxidoreductase activity"/>
    <property type="evidence" value="ECO:0007669"/>
    <property type="project" value="UniProtKB-KW"/>
</dbReference>
<evidence type="ECO:0000313" key="3">
    <source>
        <dbReference type="EMBL" id="KAK3669231.1"/>
    </source>
</evidence>
<reference evidence="3" key="1">
    <citation type="submission" date="2023-07" db="EMBL/GenBank/DDBJ databases">
        <title>Black Yeasts Isolated from many extreme environments.</title>
        <authorList>
            <person name="Coleine C."/>
            <person name="Stajich J.E."/>
            <person name="Selbmann L."/>
        </authorList>
    </citation>
    <scope>NUCLEOTIDE SEQUENCE</scope>
    <source>
        <strain evidence="3">CCFEE 5485</strain>
    </source>
</reference>
<organism evidence="3 4">
    <name type="scientific">Recurvomyces mirabilis</name>
    <dbReference type="NCBI Taxonomy" id="574656"/>
    <lineage>
        <taxon>Eukaryota</taxon>
        <taxon>Fungi</taxon>
        <taxon>Dikarya</taxon>
        <taxon>Ascomycota</taxon>
        <taxon>Pezizomycotina</taxon>
        <taxon>Dothideomycetes</taxon>
        <taxon>Dothideomycetidae</taxon>
        <taxon>Mycosphaerellales</taxon>
        <taxon>Teratosphaeriaceae</taxon>
        <taxon>Recurvomyces</taxon>
    </lineage>
</organism>
<comment type="caution">
    <text evidence="3">The sequence shown here is derived from an EMBL/GenBank/DDBJ whole genome shotgun (WGS) entry which is preliminary data.</text>
</comment>
<comment type="similarity">
    <text evidence="1">Belongs to the short-chain dehydrogenases/reductases (SDR) family.</text>
</comment>
<dbReference type="PANTHER" id="PTHR42901">
    <property type="entry name" value="ALCOHOL DEHYDROGENASE"/>
    <property type="match status" value="1"/>
</dbReference>
<dbReference type="InterPro" id="IPR002347">
    <property type="entry name" value="SDR_fam"/>
</dbReference>
<evidence type="ECO:0008006" key="5">
    <source>
        <dbReference type="Google" id="ProtNLM"/>
    </source>
</evidence>
<keyword evidence="2" id="KW-0560">Oxidoreductase</keyword>
<accession>A0AAE0WEW5</accession>
<evidence type="ECO:0000256" key="1">
    <source>
        <dbReference type="ARBA" id="ARBA00006484"/>
    </source>
</evidence>
<dbReference type="SUPFAM" id="SSF51735">
    <property type="entry name" value="NAD(P)-binding Rossmann-fold domains"/>
    <property type="match status" value="1"/>
</dbReference>
<proteinExistence type="inferred from homology"/>
<evidence type="ECO:0000313" key="4">
    <source>
        <dbReference type="Proteomes" id="UP001274830"/>
    </source>
</evidence>